<dbReference type="Pfam" id="PF13426">
    <property type="entry name" value="PAS_9"/>
    <property type="match status" value="1"/>
</dbReference>
<proteinExistence type="predicted"/>
<keyword evidence="3" id="KW-0157">Chromophore</keyword>
<evidence type="ECO:0000259" key="4">
    <source>
        <dbReference type="Pfam" id="PF13426"/>
    </source>
</evidence>
<keyword evidence="2" id="KW-0288">FMN</keyword>
<name>A0A9X2W126_9SPHN</name>
<dbReference type="Gene3D" id="3.30.450.20">
    <property type="entry name" value="PAS domain"/>
    <property type="match status" value="1"/>
</dbReference>
<dbReference type="InterPro" id="IPR000014">
    <property type="entry name" value="PAS"/>
</dbReference>
<dbReference type="SUPFAM" id="SSF55785">
    <property type="entry name" value="PYP-like sensor domain (PAS domain)"/>
    <property type="match status" value="1"/>
</dbReference>
<evidence type="ECO:0000256" key="1">
    <source>
        <dbReference type="ARBA" id="ARBA00022630"/>
    </source>
</evidence>
<dbReference type="RefSeq" id="WP_259962047.1">
    <property type="nucleotide sequence ID" value="NZ_JAOAMV010000004.1"/>
</dbReference>
<evidence type="ECO:0000256" key="2">
    <source>
        <dbReference type="ARBA" id="ARBA00022643"/>
    </source>
</evidence>
<evidence type="ECO:0000256" key="3">
    <source>
        <dbReference type="ARBA" id="ARBA00022991"/>
    </source>
</evidence>
<sequence length="187" mass="20665">MCAYSRSMTAFDESAALPQDIIDMFARSGVALTIADCTRPDSPLVGVNQAFLDLSGYPAEAVIGRNCRFLQPQEGPGPVRRRMRQFLRSPEQYDEKFVVPNVTRDGQPFLNLVYMAKLARGGETTHVLGSQFAIDAPGRLDPALYDRALSEDLRQIDVRARDAGWTLLGSFNVLASSHSIIARARMD</sequence>
<dbReference type="CDD" id="cd00130">
    <property type="entry name" value="PAS"/>
    <property type="match status" value="1"/>
</dbReference>
<evidence type="ECO:0000313" key="5">
    <source>
        <dbReference type="EMBL" id="MCT2559175.1"/>
    </source>
</evidence>
<dbReference type="InterPro" id="IPR035965">
    <property type="entry name" value="PAS-like_dom_sf"/>
</dbReference>
<reference evidence="5" key="1">
    <citation type="submission" date="2022-09" db="EMBL/GenBank/DDBJ databases">
        <title>The genome sequence of Tsuneonella sp. YG55.</title>
        <authorList>
            <person name="Liu Y."/>
        </authorList>
    </citation>
    <scope>NUCLEOTIDE SEQUENCE</scope>
    <source>
        <strain evidence="5">YG55</strain>
    </source>
</reference>
<dbReference type="AlphaFoldDB" id="A0A9X2W126"/>
<comment type="caution">
    <text evidence="5">The sequence shown here is derived from an EMBL/GenBank/DDBJ whole genome shotgun (WGS) entry which is preliminary data.</text>
</comment>
<keyword evidence="6" id="KW-1185">Reference proteome</keyword>
<evidence type="ECO:0000313" key="6">
    <source>
        <dbReference type="Proteomes" id="UP001142648"/>
    </source>
</evidence>
<dbReference type="PANTHER" id="PTHR47429">
    <property type="entry name" value="PROTEIN TWIN LOV 1"/>
    <property type="match status" value="1"/>
</dbReference>
<dbReference type="EMBL" id="JAOAMV010000004">
    <property type="protein sequence ID" value="MCT2559175.1"/>
    <property type="molecule type" value="Genomic_DNA"/>
</dbReference>
<feature type="domain" description="PAS" evidence="4">
    <location>
        <begin position="38"/>
        <end position="126"/>
    </location>
</feature>
<dbReference type="Proteomes" id="UP001142648">
    <property type="component" value="Unassembled WGS sequence"/>
</dbReference>
<keyword evidence="1" id="KW-0285">Flavoprotein</keyword>
<organism evidence="5 6">
    <name type="scientific">Tsuneonella litorea</name>
    <dbReference type="NCBI Taxonomy" id="2976475"/>
    <lineage>
        <taxon>Bacteria</taxon>
        <taxon>Pseudomonadati</taxon>
        <taxon>Pseudomonadota</taxon>
        <taxon>Alphaproteobacteria</taxon>
        <taxon>Sphingomonadales</taxon>
        <taxon>Erythrobacteraceae</taxon>
        <taxon>Tsuneonella</taxon>
    </lineage>
</organism>
<dbReference type="PANTHER" id="PTHR47429:SF2">
    <property type="entry name" value="PROTEIN TWIN LOV 1"/>
    <property type="match status" value="1"/>
</dbReference>
<protein>
    <submittedName>
        <fullName evidence="5">PAS domain-containing protein</fullName>
    </submittedName>
</protein>
<gene>
    <name evidence="5" type="ORF">N0B51_09285</name>
</gene>
<accession>A0A9X2W126</accession>
<dbReference type="NCBIfam" id="TIGR00229">
    <property type="entry name" value="sensory_box"/>
    <property type="match status" value="1"/>
</dbReference>